<name>A0A023D5Z2_ACIMT</name>
<dbReference type="AlphaFoldDB" id="A0A023D5Z2"/>
<dbReference type="PANTHER" id="PTHR43685">
    <property type="entry name" value="GLYCOSYLTRANSFERASE"/>
    <property type="match status" value="1"/>
</dbReference>
<reference evidence="3" key="1">
    <citation type="journal article" date="2014" name="FEMS Microbiol. Lett.">
        <title>Draft Genomic DNA Sequence of the Facultatively Methylotrophic Bacterium Acidomonas methanolica type strain MB58.</title>
        <authorList>
            <person name="Higashiura N."/>
            <person name="Hadano H."/>
            <person name="Hirakawa H."/>
            <person name="Matsutani M."/>
            <person name="Takabe S."/>
            <person name="Matsushita K."/>
            <person name="Azuma Y."/>
        </authorList>
    </citation>
    <scope>NUCLEOTIDE SEQUENCE [LARGE SCALE GENOMIC DNA]</scope>
    <source>
        <strain evidence="3">MB58</strain>
    </source>
</reference>
<comment type="caution">
    <text evidence="2">The sequence shown here is derived from an EMBL/GenBank/DDBJ whole genome shotgun (WGS) entry which is preliminary data.</text>
</comment>
<evidence type="ECO:0000259" key="1">
    <source>
        <dbReference type="Pfam" id="PF00535"/>
    </source>
</evidence>
<dbReference type="InterPro" id="IPR029044">
    <property type="entry name" value="Nucleotide-diphossugar_trans"/>
</dbReference>
<dbReference type="RefSeq" id="WP_042058748.1">
    <property type="nucleotide sequence ID" value="NZ_BAND01000051.1"/>
</dbReference>
<dbReference type="SUPFAM" id="SSF53448">
    <property type="entry name" value="Nucleotide-diphospho-sugar transferases"/>
    <property type="match status" value="1"/>
</dbReference>
<dbReference type="OrthoDB" id="174925at2"/>
<dbReference type="CDD" id="cd00761">
    <property type="entry name" value="Glyco_tranf_GTA_type"/>
    <property type="match status" value="1"/>
</dbReference>
<sequence length="264" mass="30308">MLEKPWRPLPETLFSHETKRRCDNNDHVSVIVTNYNYEKYVTDCLSSIAAQTHEALSLVVIDDNSRKDDSTARIAEWMEGNKERFVSTLLLRNVINQGPSASRNTAIEHCPSQTIFIMDADNEILPTAIAKLNACLERSGAQAAYSQLIEFEDRNQVGAADLWDVERMYKNNYVDIMALMRKSAWAEVGGFSHIEEGWEDYDFWLKFIDKGIDIVFLPEILCRYRVHGVSRTATEAYKSHYDLEIIMRYRHPDLPAAPQSLKAV</sequence>
<dbReference type="Proteomes" id="UP000019760">
    <property type="component" value="Unassembled WGS sequence"/>
</dbReference>
<keyword evidence="3" id="KW-1185">Reference proteome</keyword>
<organism evidence="2 3">
    <name type="scientific">Acidomonas methanolica NBRC 104435</name>
    <dbReference type="NCBI Taxonomy" id="1231351"/>
    <lineage>
        <taxon>Bacteria</taxon>
        <taxon>Pseudomonadati</taxon>
        <taxon>Pseudomonadota</taxon>
        <taxon>Alphaproteobacteria</taxon>
        <taxon>Acetobacterales</taxon>
        <taxon>Acetobacteraceae</taxon>
        <taxon>Acidomonas</taxon>
    </lineage>
</organism>
<accession>A0A023D5Z2</accession>
<evidence type="ECO:0000313" key="2">
    <source>
        <dbReference type="EMBL" id="GAJ29191.1"/>
    </source>
</evidence>
<dbReference type="EMBL" id="BAND01000051">
    <property type="protein sequence ID" value="GAJ29191.1"/>
    <property type="molecule type" value="Genomic_DNA"/>
</dbReference>
<dbReference type="GO" id="GO:0016740">
    <property type="term" value="F:transferase activity"/>
    <property type="evidence" value="ECO:0007669"/>
    <property type="project" value="UniProtKB-KW"/>
</dbReference>
<keyword evidence="2" id="KW-0808">Transferase</keyword>
<protein>
    <submittedName>
        <fullName evidence="2">Glycosyl transferase</fullName>
    </submittedName>
</protein>
<dbReference type="Gene3D" id="3.90.550.10">
    <property type="entry name" value="Spore Coat Polysaccharide Biosynthesis Protein SpsA, Chain A"/>
    <property type="match status" value="1"/>
</dbReference>
<reference evidence="2 3" key="2">
    <citation type="journal article" date="2014" name="FEMS Microbiol. Lett.">
        <title>Draft genomic DNA sequence of the facultatively methylotrophic bacterium Acidomonas methanolica type strain MB58.</title>
        <authorList>
            <person name="Higashiura N."/>
            <person name="Hadano H."/>
            <person name="Hirakawa H."/>
            <person name="Matsutani M."/>
            <person name="Takabe S."/>
            <person name="Matsushita K."/>
            <person name="Azuma Y."/>
        </authorList>
    </citation>
    <scope>NUCLEOTIDE SEQUENCE [LARGE SCALE GENOMIC DNA]</scope>
    <source>
        <strain evidence="2 3">MB58</strain>
    </source>
</reference>
<proteinExistence type="predicted"/>
<dbReference type="Pfam" id="PF00535">
    <property type="entry name" value="Glycos_transf_2"/>
    <property type="match status" value="1"/>
</dbReference>
<dbReference type="PANTHER" id="PTHR43685:SF2">
    <property type="entry name" value="GLYCOSYLTRANSFERASE 2-LIKE DOMAIN-CONTAINING PROTEIN"/>
    <property type="match status" value="1"/>
</dbReference>
<gene>
    <name evidence="2" type="ORF">Amme_051_007</name>
</gene>
<dbReference type="InterPro" id="IPR050834">
    <property type="entry name" value="Glycosyltransf_2"/>
</dbReference>
<evidence type="ECO:0000313" key="3">
    <source>
        <dbReference type="Proteomes" id="UP000019760"/>
    </source>
</evidence>
<feature type="domain" description="Glycosyltransferase 2-like" evidence="1">
    <location>
        <begin position="29"/>
        <end position="155"/>
    </location>
</feature>
<dbReference type="InterPro" id="IPR001173">
    <property type="entry name" value="Glyco_trans_2-like"/>
</dbReference>